<protein>
    <submittedName>
        <fullName evidence="1">Uncharacterized protein</fullName>
    </submittedName>
</protein>
<gene>
    <name evidence="1" type="ORF">SSPH_03958</name>
</gene>
<dbReference type="EMBL" id="FCOW01000031">
    <property type="protein sequence ID" value="CVK21271.1"/>
    <property type="molecule type" value="Genomic_DNA"/>
</dbReference>
<organism evidence="1 2">
    <name type="scientific">Sporomusa sphaeroides DSM 2875</name>
    <dbReference type="NCBI Taxonomy" id="1337886"/>
    <lineage>
        <taxon>Bacteria</taxon>
        <taxon>Bacillati</taxon>
        <taxon>Bacillota</taxon>
        <taxon>Negativicutes</taxon>
        <taxon>Selenomonadales</taxon>
        <taxon>Sporomusaceae</taxon>
        <taxon>Sporomusa</taxon>
    </lineage>
</organism>
<proteinExistence type="predicted"/>
<accession>A0ABM9W8Q2</accession>
<keyword evidence="2" id="KW-1185">Reference proteome</keyword>
<evidence type="ECO:0000313" key="1">
    <source>
        <dbReference type="EMBL" id="CVK21271.1"/>
    </source>
</evidence>
<reference evidence="1 2" key="1">
    <citation type="submission" date="2016-01" db="EMBL/GenBank/DDBJ databases">
        <authorList>
            <person name="Brown R."/>
        </authorList>
    </citation>
    <scope>NUCLEOTIDE SEQUENCE [LARGE SCALE GENOMIC DNA]</scope>
    <source>
        <strain evidence="1">Sporomusa sphaeroides DSM 2875</strain>
    </source>
</reference>
<dbReference type="Proteomes" id="UP000245702">
    <property type="component" value="Unassembled WGS sequence"/>
</dbReference>
<name>A0ABM9W8Q2_9FIRM</name>
<sequence>MKNQGMILVSELPRSTALSLVYCMGEELTLHAEQAIAAEAKANEELHQNEK</sequence>
<comment type="caution">
    <text evidence="1">The sequence shown here is derived from an EMBL/GenBank/DDBJ whole genome shotgun (WGS) entry which is preliminary data.</text>
</comment>
<evidence type="ECO:0000313" key="2">
    <source>
        <dbReference type="Proteomes" id="UP000245702"/>
    </source>
</evidence>